<dbReference type="Proteomes" id="UP001195483">
    <property type="component" value="Unassembled WGS sequence"/>
</dbReference>
<dbReference type="Gene3D" id="1.10.533.10">
    <property type="entry name" value="Death Domain, Fas"/>
    <property type="match status" value="1"/>
</dbReference>
<sequence>MKSTEVQALTTSFVEFITTKLIDIQVIQTVESRTVLLSVLPSQNLNNDEIRKQEGVITSTHQIRLEEGSLLCWKIRGNLAVVQDQFKVFAFHSFLGINLSFPIEVVNEYTQRSLSTYVGFIQLYSLEDQRTGPLDKWVLPNIDTNWKHLLDIPLTLPKPTITDIPTSWKAPTFVPNEGEVAGTFGVDLRGISARVSGDWYRLARALNLQHPRIQSIVQRNKTEDRRELAYQILLSWFKRTLHVTDKECPTTMSATNQRVRFNGWASQHYTSNPSPGKREGGRKGRGWGHTYFVAICHLIQAEMLVPALRRCQKWQLAEELAQRNRKYKLEKREILQENRYETEQRYYTDMSNTNRLWQMAGTVAQLGTKQ</sequence>
<dbReference type="AlphaFoldDB" id="A0AAE0W7T5"/>
<dbReference type="GO" id="GO:0007165">
    <property type="term" value="P:signal transduction"/>
    <property type="evidence" value="ECO:0007669"/>
    <property type="project" value="InterPro"/>
</dbReference>
<keyword evidence="3" id="KW-1185">Reference proteome</keyword>
<gene>
    <name evidence="2" type="ORF">CHS0354_001412</name>
</gene>
<dbReference type="InterPro" id="IPR011029">
    <property type="entry name" value="DEATH-like_dom_sf"/>
</dbReference>
<comment type="caution">
    <text evidence="2">The sequence shown here is derived from an EMBL/GenBank/DDBJ whole genome shotgun (WGS) entry which is preliminary data.</text>
</comment>
<dbReference type="PROSITE" id="PS50017">
    <property type="entry name" value="DEATH_DOMAIN"/>
    <property type="match status" value="1"/>
</dbReference>
<accession>A0AAE0W7T5</accession>
<reference evidence="2" key="1">
    <citation type="journal article" date="2021" name="Genome Biol. Evol.">
        <title>A High-Quality Reference Genome for a Parasitic Bivalve with Doubly Uniparental Inheritance (Bivalvia: Unionida).</title>
        <authorList>
            <person name="Smith C.H."/>
        </authorList>
    </citation>
    <scope>NUCLEOTIDE SEQUENCE</scope>
    <source>
        <strain evidence="2">CHS0354</strain>
    </source>
</reference>
<reference evidence="2" key="3">
    <citation type="submission" date="2023-05" db="EMBL/GenBank/DDBJ databases">
        <authorList>
            <person name="Smith C.H."/>
        </authorList>
    </citation>
    <scope>NUCLEOTIDE SEQUENCE</scope>
    <source>
        <strain evidence="2">CHS0354</strain>
        <tissue evidence="2">Mantle</tissue>
    </source>
</reference>
<feature type="domain" description="Death" evidence="1">
    <location>
        <begin position="198"/>
        <end position="239"/>
    </location>
</feature>
<evidence type="ECO:0000259" key="1">
    <source>
        <dbReference type="PROSITE" id="PS50017"/>
    </source>
</evidence>
<evidence type="ECO:0000313" key="2">
    <source>
        <dbReference type="EMBL" id="KAK3605293.1"/>
    </source>
</evidence>
<dbReference type="EMBL" id="JAEAOA010000137">
    <property type="protein sequence ID" value="KAK3605293.1"/>
    <property type="molecule type" value="Genomic_DNA"/>
</dbReference>
<reference evidence="2" key="2">
    <citation type="journal article" date="2021" name="Genome Biol. Evol.">
        <title>Developing a high-quality reference genome for a parasitic bivalve with doubly uniparental inheritance (Bivalvia: Unionida).</title>
        <authorList>
            <person name="Smith C.H."/>
        </authorList>
    </citation>
    <scope>NUCLEOTIDE SEQUENCE</scope>
    <source>
        <strain evidence="2">CHS0354</strain>
        <tissue evidence="2">Mantle</tissue>
    </source>
</reference>
<protein>
    <recommendedName>
        <fullName evidence="1">Death domain-containing protein</fullName>
    </recommendedName>
</protein>
<dbReference type="InterPro" id="IPR000488">
    <property type="entry name" value="Death_dom"/>
</dbReference>
<organism evidence="2 3">
    <name type="scientific">Potamilus streckersoni</name>
    <dbReference type="NCBI Taxonomy" id="2493646"/>
    <lineage>
        <taxon>Eukaryota</taxon>
        <taxon>Metazoa</taxon>
        <taxon>Spiralia</taxon>
        <taxon>Lophotrochozoa</taxon>
        <taxon>Mollusca</taxon>
        <taxon>Bivalvia</taxon>
        <taxon>Autobranchia</taxon>
        <taxon>Heteroconchia</taxon>
        <taxon>Palaeoheterodonta</taxon>
        <taxon>Unionida</taxon>
        <taxon>Unionoidea</taxon>
        <taxon>Unionidae</taxon>
        <taxon>Ambleminae</taxon>
        <taxon>Lampsilini</taxon>
        <taxon>Potamilus</taxon>
    </lineage>
</organism>
<name>A0AAE0W7T5_9BIVA</name>
<proteinExistence type="predicted"/>
<evidence type="ECO:0000313" key="3">
    <source>
        <dbReference type="Proteomes" id="UP001195483"/>
    </source>
</evidence>
<dbReference type="SUPFAM" id="SSF47986">
    <property type="entry name" value="DEATH domain"/>
    <property type="match status" value="1"/>
</dbReference>